<dbReference type="Proteomes" id="UP000533533">
    <property type="component" value="Unassembled WGS sequence"/>
</dbReference>
<reference evidence="1 2" key="1">
    <citation type="submission" date="2020-08" db="EMBL/GenBank/DDBJ databases">
        <title>Genomic Encyclopedia of Type Strains, Phase IV (KMG-V): Genome sequencing to study the core and pangenomes of soil and plant-associated prokaryotes.</title>
        <authorList>
            <person name="Whitman W."/>
        </authorList>
    </citation>
    <scope>NUCLEOTIDE SEQUENCE [LARGE SCALE GENOMIC DNA]</scope>
    <source>
        <strain evidence="1 2">SRMrh-85</strain>
    </source>
</reference>
<evidence type="ECO:0000313" key="2">
    <source>
        <dbReference type="Proteomes" id="UP000533533"/>
    </source>
</evidence>
<keyword evidence="2" id="KW-1185">Reference proteome</keyword>
<sequence>MKVLVRMLMAVDEPRHQQAVVERYALAVGRAAARHDGGDALAFDDDIHAPFLITLLGAE</sequence>
<accession>A0ABR6FMC6</accession>
<protein>
    <submittedName>
        <fullName evidence="1">Uncharacterized protein</fullName>
    </submittedName>
</protein>
<organism evidence="1 2">
    <name type="scientific">Paraburkholderia silvatlantica</name>
    <dbReference type="NCBI Taxonomy" id="321895"/>
    <lineage>
        <taxon>Bacteria</taxon>
        <taxon>Pseudomonadati</taxon>
        <taxon>Pseudomonadota</taxon>
        <taxon>Betaproteobacteria</taxon>
        <taxon>Burkholderiales</taxon>
        <taxon>Burkholderiaceae</taxon>
        <taxon>Paraburkholderia</taxon>
    </lineage>
</organism>
<gene>
    <name evidence="1" type="ORF">FHX59_002366</name>
</gene>
<name>A0ABR6FMC6_9BURK</name>
<evidence type="ECO:0000313" key="1">
    <source>
        <dbReference type="EMBL" id="MBB2927945.1"/>
    </source>
</evidence>
<dbReference type="EMBL" id="JACHVZ010000006">
    <property type="protein sequence ID" value="MBB2927945.1"/>
    <property type="molecule type" value="Genomic_DNA"/>
</dbReference>
<comment type="caution">
    <text evidence="1">The sequence shown here is derived from an EMBL/GenBank/DDBJ whole genome shotgun (WGS) entry which is preliminary data.</text>
</comment>
<proteinExistence type="predicted"/>